<evidence type="ECO:0000313" key="7">
    <source>
        <dbReference type="Proteomes" id="UP000004221"/>
    </source>
</evidence>
<feature type="transmembrane region" description="Helical" evidence="5">
    <location>
        <begin position="42"/>
        <end position="62"/>
    </location>
</feature>
<evidence type="ECO:0000256" key="5">
    <source>
        <dbReference type="SAM" id="Phobius"/>
    </source>
</evidence>
<reference evidence="6 7" key="1">
    <citation type="journal article" date="2012" name="ISME J.">
        <title>Nitrification expanded: discovery, physiology and genomics of a nitrite-oxidizing bacterium from the phylum Chloroflexi.</title>
        <authorList>
            <person name="Sorokin D.Y."/>
            <person name="Lucker S."/>
            <person name="Vejmelkova D."/>
            <person name="Kostrikina N.A."/>
            <person name="Kleerebezem R."/>
            <person name="Rijpstra W.I."/>
            <person name="Damste J.S."/>
            <person name="Le Paslier D."/>
            <person name="Muyzer G."/>
            <person name="Wagner M."/>
            <person name="van Loosdrecht M.C."/>
            <person name="Daims H."/>
        </authorList>
    </citation>
    <scope>NUCLEOTIDE SEQUENCE [LARGE SCALE GENOMIC DNA]</scope>
    <source>
        <strain evidence="7">none</strain>
    </source>
</reference>
<keyword evidence="3 5" id="KW-1133">Transmembrane helix</keyword>
<dbReference type="PANTHER" id="PTHR12714">
    <property type="entry name" value="PROTEIN-S ISOPRENYLCYSTEINE O-METHYLTRANSFERASE"/>
    <property type="match status" value="1"/>
</dbReference>
<proteinExistence type="predicted"/>
<gene>
    <name evidence="6" type="ORF">NITHO_2810007</name>
</gene>
<dbReference type="Pfam" id="PF04191">
    <property type="entry name" value="PEMT"/>
    <property type="match status" value="1"/>
</dbReference>
<dbReference type="InterPro" id="IPR007318">
    <property type="entry name" value="Phopholipid_MeTrfase"/>
</dbReference>
<accession>I4EGU8</accession>
<keyword evidence="2 5" id="KW-0812">Transmembrane</keyword>
<evidence type="ECO:0008006" key="8">
    <source>
        <dbReference type="Google" id="ProtNLM"/>
    </source>
</evidence>
<name>I4EGU8_9BACT</name>
<dbReference type="OrthoDB" id="9782395at2"/>
<comment type="caution">
    <text evidence="6">The sequence shown here is derived from an EMBL/GenBank/DDBJ whole genome shotgun (WGS) entry which is preliminary data.</text>
</comment>
<evidence type="ECO:0000256" key="2">
    <source>
        <dbReference type="ARBA" id="ARBA00022692"/>
    </source>
</evidence>
<dbReference type="RefSeq" id="WP_008477623.1">
    <property type="nucleotide sequence ID" value="NZ_CAGS01000203.1"/>
</dbReference>
<dbReference type="GO" id="GO:0012505">
    <property type="term" value="C:endomembrane system"/>
    <property type="evidence" value="ECO:0007669"/>
    <property type="project" value="UniProtKB-SubCell"/>
</dbReference>
<dbReference type="GO" id="GO:0016740">
    <property type="term" value="F:transferase activity"/>
    <property type="evidence" value="ECO:0007669"/>
    <property type="project" value="UniProtKB-ARBA"/>
</dbReference>
<comment type="subcellular location">
    <subcellularLocation>
        <location evidence="1">Endomembrane system</location>
        <topology evidence="1">Multi-pass membrane protein</topology>
    </subcellularLocation>
</comment>
<sequence>MDERDVDNAGVTIPPPLLYLVPLLLGLVIQRIRRFSILPNRFARPLGALLLVTGLATNFWGVRTMRRAHTPLNPTQPVKQLVTSGPFRYSRNPLYTSMTFIYLGIANLVNTVWPLLFLPAILLTMRRRVIGREEQYLERKFGNEYLEYKQGVRRWI</sequence>
<dbReference type="EMBL" id="CAGS01000203">
    <property type="protein sequence ID" value="CCF83910.1"/>
    <property type="molecule type" value="Genomic_DNA"/>
</dbReference>
<feature type="transmembrane region" description="Helical" evidence="5">
    <location>
        <begin position="12"/>
        <end position="30"/>
    </location>
</feature>
<dbReference type="AlphaFoldDB" id="I4EGU8"/>
<evidence type="ECO:0000256" key="3">
    <source>
        <dbReference type="ARBA" id="ARBA00022989"/>
    </source>
</evidence>
<protein>
    <recommendedName>
        <fullName evidence="8">Isoprenylcysteine carboxyl methyltransferase</fullName>
    </recommendedName>
</protein>
<keyword evidence="4 5" id="KW-0472">Membrane</keyword>
<feature type="transmembrane region" description="Helical" evidence="5">
    <location>
        <begin position="100"/>
        <end position="123"/>
    </location>
</feature>
<organism evidence="6 7">
    <name type="scientific">Nitrolancea hollandica Lb</name>
    <dbReference type="NCBI Taxonomy" id="1129897"/>
    <lineage>
        <taxon>Bacteria</taxon>
        <taxon>Pseudomonadati</taxon>
        <taxon>Thermomicrobiota</taxon>
        <taxon>Thermomicrobia</taxon>
        <taxon>Sphaerobacterales</taxon>
        <taxon>Sphaerobacterineae</taxon>
        <taxon>Sphaerobacteraceae</taxon>
        <taxon>Nitrolancea</taxon>
    </lineage>
</organism>
<dbReference type="Gene3D" id="1.20.120.1630">
    <property type="match status" value="1"/>
</dbReference>
<keyword evidence="7" id="KW-1185">Reference proteome</keyword>
<evidence type="ECO:0000313" key="6">
    <source>
        <dbReference type="EMBL" id="CCF83910.1"/>
    </source>
</evidence>
<dbReference type="Proteomes" id="UP000004221">
    <property type="component" value="Unassembled WGS sequence"/>
</dbReference>
<dbReference type="PANTHER" id="PTHR12714:SF24">
    <property type="entry name" value="SLR1182 PROTEIN"/>
    <property type="match status" value="1"/>
</dbReference>
<evidence type="ECO:0000256" key="1">
    <source>
        <dbReference type="ARBA" id="ARBA00004127"/>
    </source>
</evidence>
<evidence type="ECO:0000256" key="4">
    <source>
        <dbReference type="ARBA" id="ARBA00023136"/>
    </source>
</evidence>